<evidence type="ECO:0000313" key="3">
    <source>
        <dbReference type="Proteomes" id="UP000762703"/>
    </source>
</evidence>
<dbReference type="AlphaFoldDB" id="A0A8T3VD43"/>
<dbReference type="Gene3D" id="3.40.630.10">
    <property type="entry name" value="Zn peptidases"/>
    <property type="match status" value="1"/>
</dbReference>
<keyword evidence="1" id="KW-0812">Transmembrane</keyword>
<gene>
    <name evidence="2" type="ORF">E7Z73_09910</name>
</gene>
<name>A0A8T3VD43_9EURY</name>
<dbReference type="EMBL" id="SUTE01000081">
    <property type="protein sequence ID" value="MBE6506029.1"/>
    <property type="molecule type" value="Genomic_DNA"/>
</dbReference>
<sequence>MTILLLTFSAASAADSDDISVNSQDNLLSAGDTGIESEKIEVELTAKEQYGIYGNKDTNLKVNVLDNDGNNVNSGSVTFVDVFGKNYTVDVKNGVASTNVYVDDTGKFNITCRYDGADDYADAETILPLTVPVANTACTNIIASRYDDTVYFTGNVKSDYTSYPDYDDFEEVTRGIVTVYVDGEKLGTCDLDVNGNYVYVWKTTRNLNGQTINFTGVYSDSNKHFNPSTFSKSFTFPAPKDTKIMAQVTPVDNTRKLVTGDVVDEDGNNVIGGTITVNGKYQIPVDTNGNFKFYITKETPEKAKYEIGVIDFGSKANIRVNSPLMDAIDHTEVTDTLIDLCTQGSPYIKFGNGNGKTLVMIVGTHGGELASQVAGFKLINLLANYGDEIDGTIYIFPTIFPEATANNTRIYNGINLNTVAAENGSISNSIVKFAKSVNAVGLGDFHNTRHDDTDVGITCIFCSEQPTPESATLGKFIVAETGYDIKDYPIAGDPYAGAIEDYANLNYNIPSVTCESLSNHRAIEYGTPEMSLNEMRAFLRYFGFDIDEMIDIKADCCEGLTLSFESPYNYNPSSMTIKCDCERDNPNVASAGEKTLPVAGNPIIVVLLALLVVGVGGLKRRL</sequence>
<dbReference type="SUPFAM" id="SSF53187">
    <property type="entry name" value="Zn-dependent exopeptidases"/>
    <property type="match status" value="1"/>
</dbReference>
<organism evidence="2 3">
    <name type="scientific">Methanobrevibacter millerae</name>
    <dbReference type="NCBI Taxonomy" id="230361"/>
    <lineage>
        <taxon>Archaea</taxon>
        <taxon>Methanobacteriati</taxon>
        <taxon>Methanobacteriota</taxon>
        <taxon>Methanomada group</taxon>
        <taxon>Methanobacteria</taxon>
        <taxon>Methanobacteriales</taxon>
        <taxon>Methanobacteriaceae</taxon>
        <taxon>Methanobrevibacter</taxon>
    </lineage>
</organism>
<evidence type="ECO:0000256" key="1">
    <source>
        <dbReference type="SAM" id="Phobius"/>
    </source>
</evidence>
<evidence type="ECO:0008006" key="4">
    <source>
        <dbReference type="Google" id="ProtNLM"/>
    </source>
</evidence>
<evidence type="ECO:0000313" key="2">
    <source>
        <dbReference type="EMBL" id="MBE6506029.1"/>
    </source>
</evidence>
<protein>
    <recommendedName>
        <fullName evidence="4">Adhesin-like protein</fullName>
    </recommendedName>
</protein>
<keyword evidence="1" id="KW-0472">Membrane</keyword>
<accession>A0A8T3VD43</accession>
<dbReference type="InterPro" id="IPR013783">
    <property type="entry name" value="Ig-like_fold"/>
</dbReference>
<dbReference type="Proteomes" id="UP000762703">
    <property type="component" value="Unassembled WGS sequence"/>
</dbReference>
<reference evidence="2" key="1">
    <citation type="submission" date="2019-04" db="EMBL/GenBank/DDBJ databases">
        <title>Evolution of Biomass-Degrading Anaerobic Consortia Revealed by Metagenomics.</title>
        <authorList>
            <person name="Peng X."/>
        </authorList>
    </citation>
    <scope>NUCLEOTIDE SEQUENCE</scope>
    <source>
        <strain evidence="2">SIG12</strain>
    </source>
</reference>
<proteinExistence type="predicted"/>
<feature type="transmembrane region" description="Helical" evidence="1">
    <location>
        <begin position="599"/>
        <end position="618"/>
    </location>
</feature>
<keyword evidence="1" id="KW-1133">Transmembrane helix</keyword>
<dbReference type="Gene3D" id="2.60.40.10">
    <property type="entry name" value="Immunoglobulins"/>
    <property type="match status" value="1"/>
</dbReference>
<comment type="caution">
    <text evidence="2">The sequence shown here is derived from an EMBL/GenBank/DDBJ whole genome shotgun (WGS) entry which is preliminary data.</text>
</comment>
<dbReference type="RefSeq" id="WP_303737677.1">
    <property type="nucleotide sequence ID" value="NZ_SUTE01000081.1"/>
</dbReference>